<dbReference type="InterPro" id="IPR001099">
    <property type="entry name" value="Chalcone/stilbene_synt_N"/>
</dbReference>
<organism evidence="11 12">
    <name type="scientific">Tagetes erecta</name>
    <name type="common">African marigold</name>
    <dbReference type="NCBI Taxonomy" id="13708"/>
    <lineage>
        <taxon>Eukaryota</taxon>
        <taxon>Viridiplantae</taxon>
        <taxon>Streptophyta</taxon>
        <taxon>Embryophyta</taxon>
        <taxon>Tracheophyta</taxon>
        <taxon>Spermatophyta</taxon>
        <taxon>Magnoliopsida</taxon>
        <taxon>eudicotyledons</taxon>
        <taxon>Gunneridae</taxon>
        <taxon>Pentapetalae</taxon>
        <taxon>asterids</taxon>
        <taxon>campanulids</taxon>
        <taxon>Asterales</taxon>
        <taxon>Asteraceae</taxon>
        <taxon>Asteroideae</taxon>
        <taxon>Heliantheae alliance</taxon>
        <taxon>Tageteae</taxon>
        <taxon>Tagetes</taxon>
    </lineage>
</organism>
<evidence type="ECO:0000313" key="12">
    <source>
        <dbReference type="Proteomes" id="UP001229421"/>
    </source>
</evidence>
<reference evidence="11" key="1">
    <citation type="journal article" date="2023" name="bioRxiv">
        <title>Improved chromosome-level genome assembly for marigold (Tagetes erecta).</title>
        <authorList>
            <person name="Jiang F."/>
            <person name="Yuan L."/>
            <person name="Wang S."/>
            <person name="Wang H."/>
            <person name="Xu D."/>
            <person name="Wang A."/>
            <person name="Fan W."/>
        </authorList>
    </citation>
    <scope>NUCLEOTIDE SEQUENCE</scope>
    <source>
        <strain evidence="11">WSJ</strain>
        <tissue evidence="11">Leaf</tissue>
    </source>
</reference>
<feature type="domain" description="Chalcone/stilbene synthase C-terminal" evidence="10">
    <location>
        <begin position="240"/>
        <end position="349"/>
    </location>
</feature>
<sequence length="349" mass="38836">MFRVLEFRNAQRAEGPATILAIGTATPRNCMVQSTYPDYYFRATKSEHMKEVKEKFQRICDNSMIKNRYMYLTDEILEQKPNIGVSMAPSLNDRQDIAVVEVPKLGEEAANYKAINEWGRSKTKITHLVFSTSCGVDMPAADYQLTKLLGLHPSVKRFVIYQHGCYGGGSVLRLAKDLAENNKGARVLVVCSELSSVMSFHGPDETNIDHLIGRALFGDGAAAIIVGSDPLLDVEKPLFEIVSVSQTIVPDSEGVLVGHLRESGLIFHISEKIPRLVSINIEKILIEAFEPFSVNDWNSIFWVAHPGGPAILNRVEEKLALEPDKLEASRRVLSEYGNMWGATVLFILN</sequence>
<dbReference type="GO" id="GO:0042803">
    <property type="term" value="F:protein homodimerization activity"/>
    <property type="evidence" value="ECO:0007669"/>
    <property type="project" value="UniProtKB-ARBA"/>
</dbReference>
<evidence type="ECO:0000256" key="7">
    <source>
        <dbReference type="PIRSR" id="PIRSR000451-1"/>
    </source>
</evidence>
<dbReference type="PANTHER" id="PTHR11877">
    <property type="entry name" value="HYDROXYMETHYLGLUTARYL-COA SYNTHASE"/>
    <property type="match status" value="1"/>
</dbReference>
<dbReference type="Pfam" id="PF02797">
    <property type="entry name" value="Chal_sti_synt_C"/>
    <property type="match status" value="1"/>
</dbReference>
<dbReference type="CDD" id="cd00831">
    <property type="entry name" value="CHS_like"/>
    <property type="match status" value="1"/>
</dbReference>
<keyword evidence="6 8" id="KW-0012">Acyltransferase</keyword>
<evidence type="ECO:0000256" key="2">
    <source>
        <dbReference type="ARBA" id="ARBA00004966"/>
    </source>
</evidence>
<keyword evidence="5 8" id="KW-0808">Transferase</keyword>
<dbReference type="InterPro" id="IPR011141">
    <property type="entry name" value="Polyketide_synthase_type-III"/>
</dbReference>
<dbReference type="Proteomes" id="UP001229421">
    <property type="component" value="Unassembled WGS sequence"/>
</dbReference>
<proteinExistence type="inferred from homology"/>
<evidence type="ECO:0000259" key="9">
    <source>
        <dbReference type="Pfam" id="PF00195"/>
    </source>
</evidence>
<keyword evidence="12" id="KW-1185">Reference proteome</keyword>
<dbReference type="InterPro" id="IPR012328">
    <property type="entry name" value="Chalcone/stilbene_synt_C"/>
</dbReference>
<dbReference type="AlphaFoldDB" id="A0AAD8NCY2"/>
<comment type="pathway">
    <text evidence="2">Secondary metabolite biosynthesis; flavonoid biosynthesis.</text>
</comment>
<evidence type="ECO:0000313" key="11">
    <source>
        <dbReference type="EMBL" id="KAK1411180.1"/>
    </source>
</evidence>
<dbReference type="PROSITE" id="PS00441">
    <property type="entry name" value="CHALCONE_SYNTH"/>
    <property type="match status" value="1"/>
</dbReference>
<feature type="active site" description="Acyl-thioester intermediate" evidence="7">
    <location>
        <position position="165"/>
    </location>
</feature>
<dbReference type="Pfam" id="PF00195">
    <property type="entry name" value="Chal_sti_synt_N"/>
    <property type="match status" value="1"/>
</dbReference>
<evidence type="ECO:0000256" key="8">
    <source>
        <dbReference type="RuleBase" id="RU003633"/>
    </source>
</evidence>
<dbReference type="FunFam" id="3.40.47.10:FF:000014">
    <property type="entry name" value="Chalcone synthase 1"/>
    <property type="match status" value="1"/>
</dbReference>
<dbReference type="EC" id="2.3.1.74" evidence="4"/>
<evidence type="ECO:0000259" key="10">
    <source>
        <dbReference type="Pfam" id="PF02797"/>
    </source>
</evidence>
<evidence type="ECO:0000256" key="1">
    <source>
        <dbReference type="ARBA" id="ARBA00002969"/>
    </source>
</evidence>
<evidence type="ECO:0000256" key="6">
    <source>
        <dbReference type="ARBA" id="ARBA00023315"/>
    </source>
</evidence>
<accession>A0AAD8NCY2</accession>
<comment type="similarity">
    <text evidence="3 8">Belongs to the thiolase-like superfamily. Chalcone/stilbene synthases family.</text>
</comment>
<dbReference type="PANTHER" id="PTHR11877:SF80">
    <property type="entry name" value="CHALCONE SYNTHASE 1"/>
    <property type="match status" value="1"/>
</dbReference>
<gene>
    <name evidence="11" type="ORF">QVD17_37726</name>
</gene>
<dbReference type="EMBL" id="JAUHHV010000010">
    <property type="protein sequence ID" value="KAK1411180.1"/>
    <property type="molecule type" value="Genomic_DNA"/>
</dbReference>
<dbReference type="InterPro" id="IPR018088">
    <property type="entry name" value="Chalcone/stilbene_synthase_AS"/>
</dbReference>
<dbReference type="GO" id="GO:0030639">
    <property type="term" value="P:polyketide biosynthetic process"/>
    <property type="evidence" value="ECO:0007669"/>
    <property type="project" value="TreeGrafter"/>
</dbReference>
<dbReference type="GO" id="GO:0016210">
    <property type="term" value="F:naringenin-chalcone synthase activity"/>
    <property type="evidence" value="ECO:0007669"/>
    <property type="project" value="UniProtKB-EC"/>
</dbReference>
<comment type="caution">
    <text evidence="11">The sequence shown here is derived from an EMBL/GenBank/DDBJ whole genome shotgun (WGS) entry which is preliminary data.</text>
</comment>
<dbReference type="PIRSF" id="PIRSF000451">
    <property type="entry name" value="PKS_III"/>
    <property type="match status" value="1"/>
</dbReference>
<dbReference type="SUPFAM" id="SSF53901">
    <property type="entry name" value="Thiolase-like"/>
    <property type="match status" value="2"/>
</dbReference>
<protein>
    <recommendedName>
        <fullName evidence="4">chalcone synthase</fullName>
        <ecNumber evidence="4">2.3.1.74</ecNumber>
    </recommendedName>
</protein>
<comment type="function">
    <text evidence="1">The primary product of this enzyme is 4,2',4',6'-tetrahydroxychalcone (also termed naringenin-chalcone or chalcone) which can under specific conditions spontaneously isomerize into naringenin.</text>
</comment>
<evidence type="ECO:0000256" key="3">
    <source>
        <dbReference type="ARBA" id="ARBA00005531"/>
    </source>
</evidence>
<dbReference type="FunFam" id="3.40.47.10:FF:000025">
    <property type="entry name" value="Chalcone synthase 2"/>
    <property type="match status" value="1"/>
</dbReference>
<evidence type="ECO:0000256" key="4">
    <source>
        <dbReference type="ARBA" id="ARBA00012975"/>
    </source>
</evidence>
<dbReference type="Gene3D" id="3.40.47.10">
    <property type="match status" value="2"/>
</dbReference>
<feature type="domain" description="Chalcone/stilbene synthase N-terminal" evidence="9">
    <location>
        <begin position="6"/>
        <end position="230"/>
    </location>
</feature>
<evidence type="ECO:0000256" key="5">
    <source>
        <dbReference type="ARBA" id="ARBA00022679"/>
    </source>
</evidence>
<name>A0AAD8NCY2_TARER</name>
<dbReference type="InterPro" id="IPR016039">
    <property type="entry name" value="Thiolase-like"/>
</dbReference>